<reference evidence="7 8" key="1">
    <citation type="submission" date="2020-10" db="EMBL/GenBank/DDBJ databases">
        <title>Connecting structure to function with the recovery of over 1000 high-quality activated sludge metagenome-assembled genomes encoding full-length rRNA genes using long-read sequencing.</title>
        <authorList>
            <person name="Singleton C.M."/>
            <person name="Petriglieri F."/>
            <person name="Kristensen J.M."/>
            <person name="Kirkegaard R.H."/>
            <person name="Michaelsen T.Y."/>
            <person name="Andersen M.H."/>
            <person name="Karst S.M."/>
            <person name="Dueholm M.S."/>
            <person name="Nielsen P.H."/>
            <person name="Albertsen M."/>
        </authorList>
    </citation>
    <scope>NUCLEOTIDE SEQUENCE [LARGE SCALE GENOMIC DNA]</scope>
    <source>
        <strain evidence="7">Lyne_18-Q3-R50-59_MAXAC.006</strain>
    </source>
</reference>
<comment type="caution">
    <text evidence="7">The sequence shown here is derived from an EMBL/GenBank/DDBJ whole genome shotgun (WGS) entry which is preliminary data.</text>
</comment>
<feature type="transmembrane region" description="Helical" evidence="5">
    <location>
        <begin position="239"/>
        <end position="266"/>
    </location>
</feature>
<evidence type="ECO:0000259" key="6">
    <source>
        <dbReference type="Pfam" id="PF12698"/>
    </source>
</evidence>
<evidence type="ECO:0000256" key="1">
    <source>
        <dbReference type="ARBA" id="ARBA00004141"/>
    </source>
</evidence>
<keyword evidence="4 5" id="KW-0472">Membrane</keyword>
<evidence type="ECO:0000313" key="7">
    <source>
        <dbReference type="EMBL" id="MBK9297195.1"/>
    </source>
</evidence>
<gene>
    <name evidence="7" type="ORF">IPN02_10275</name>
</gene>
<accession>A0A936TG07</accession>
<dbReference type="PANTHER" id="PTHR43027">
    <property type="entry name" value="DOXORUBICIN RESISTANCE ABC TRANSPORTER PERMEASE PROTEIN DRRC-RELATED"/>
    <property type="match status" value="1"/>
</dbReference>
<dbReference type="Pfam" id="PF12698">
    <property type="entry name" value="ABC2_membrane_3"/>
    <property type="match status" value="1"/>
</dbReference>
<dbReference type="GO" id="GO:0016020">
    <property type="term" value="C:membrane"/>
    <property type="evidence" value="ECO:0007669"/>
    <property type="project" value="UniProtKB-SubCell"/>
</dbReference>
<dbReference type="Gene3D" id="3.40.1710.10">
    <property type="entry name" value="abc type-2 transporter like domain"/>
    <property type="match status" value="1"/>
</dbReference>
<evidence type="ECO:0000256" key="2">
    <source>
        <dbReference type="ARBA" id="ARBA00022692"/>
    </source>
</evidence>
<dbReference type="AlphaFoldDB" id="A0A936TG07"/>
<feature type="transmembrane region" description="Helical" evidence="5">
    <location>
        <begin position="272"/>
        <end position="293"/>
    </location>
</feature>
<dbReference type="InterPro" id="IPR052902">
    <property type="entry name" value="ABC-2_transporter"/>
</dbReference>
<dbReference type="PANTHER" id="PTHR43027:SF1">
    <property type="entry name" value="DOXORUBICIN RESISTANCE ABC TRANSPORTER PERMEASE PROTEIN DRRC-RELATED"/>
    <property type="match status" value="1"/>
</dbReference>
<protein>
    <submittedName>
        <fullName evidence="7">ABC transporter permease</fullName>
    </submittedName>
</protein>
<feature type="transmembrane region" description="Helical" evidence="5">
    <location>
        <begin position="15"/>
        <end position="34"/>
    </location>
</feature>
<dbReference type="EMBL" id="JADJZA010000007">
    <property type="protein sequence ID" value="MBK9297195.1"/>
    <property type="molecule type" value="Genomic_DNA"/>
</dbReference>
<dbReference type="GO" id="GO:0140359">
    <property type="term" value="F:ABC-type transporter activity"/>
    <property type="evidence" value="ECO:0007669"/>
    <property type="project" value="InterPro"/>
</dbReference>
<evidence type="ECO:0000313" key="8">
    <source>
        <dbReference type="Proteomes" id="UP000727993"/>
    </source>
</evidence>
<keyword evidence="3 5" id="KW-1133">Transmembrane helix</keyword>
<evidence type="ECO:0000256" key="4">
    <source>
        <dbReference type="ARBA" id="ARBA00023136"/>
    </source>
</evidence>
<evidence type="ECO:0000256" key="5">
    <source>
        <dbReference type="SAM" id="Phobius"/>
    </source>
</evidence>
<feature type="transmembrane region" description="Helical" evidence="5">
    <location>
        <begin position="195"/>
        <end position="218"/>
    </location>
</feature>
<proteinExistence type="predicted"/>
<sequence>MALSDLRQRVRDRSVLIFGLAVPIILMFVFNLLFSGLGSSESLGKITVIVAAEPGDQIAEGLVGVLSSIDDLDIAATLVPPAKADGLSAKVESGSITAGVVFPTGFVEAVGTGGSPEVKVLQLGQGGLEASVVDSIVSSYLKRVAASAQAASAGSAVGLSTSQLPEVAQAVAQAPAVLTAKEGAASDEQLTMEGYLVAGQAALFMFFTVGFGVIAYIAEREQGTLVRLVSMPLPPRSIILSKVLVSLILGVVATSVLLGAGSLFFGVRFGDIIPVGVVIVAAVVAVTSLVLVITRVARTSEQAQGANAMIGILMGVLGGSFFPITGSGLLGRISDLTPTAAFIRGLGITSGGGQVADLGGPLAVFAAFGVGALAISMALGDDTALT</sequence>
<feature type="transmembrane region" description="Helical" evidence="5">
    <location>
        <begin position="305"/>
        <end position="324"/>
    </location>
</feature>
<dbReference type="Proteomes" id="UP000727993">
    <property type="component" value="Unassembled WGS sequence"/>
</dbReference>
<feature type="domain" description="ABC-2 type transporter transmembrane" evidence="6">
    <location>
        <begin position="13"/>
        <end position="376"/>
    </location>
</feature>
<feature type="transmembrane region" description="Helical" evidence="5">
    <location>
        <begin position="362"/>
        <end position="380"/>
    </location>
</feature>
<keyword evidence="2 5" id="KW-0812">Transmembrane</keyword>
<evidence type="ECO:0000256" key="3">
    <source>
        <dbReference type="ARBA" id="ARBA00022989"/>
    </source>
</evidence>
<comment type="subcellular location">
    <subcellularLocation>
        <location evidence="1">Membrane</location>
        <topology evidence="1">Multi-pass membrane protein</topology>
    </subcellularLocation>
</comment>
<organism evidence="7 8">
    <name type="scientific">Candidatus Neomicrothrix subdominans</name>
    <dbReference type="NCBI Taxonomy" id="2954438"/>
    <lineage>
        <taxon>Bacteria</taxon>
        <taxon>Bacillati</taxon>
        <taxon>Actinomycetota</taxon>
        <taxon>Acidimicrobiia</taxon>
        <taxon>Acidimicrobiales</taxon>
        <taxon>Microthrixaceae</taxon>
        <taxon>Candidatus Neomicrothrix</taxon>
    </lineage>
</organism>
<name>A0A936TG07_9ACTN</name>
<dbReference type="InterPro" id="IPR013525">
    <property type="entry name" value="ABC2_TM"/>
</dbReference>